<evidence type="ECO:0000313" key="3">
    <source>
        <dbReference type="Proteomes" id="UP000244810"/>
    </source>
</evidence>
<dbReference type="AlphaFoldDB" id="A0A2T7ULZ5"/>
<name>A0A2T7ULZ5_9RHOB</name>
<feature type="domain" description="YdhG-like" evidence="1">
    <location>
        <begin position="2"/>
        <end position="103"/>
    </location>
</feature>
<proteinExistence type="predicted"/>
<dbReference type="Pfam" id="PF08818">
    <property type="entry name" value="DUF1801"/>
    <property type="match status" value="1"/>
</dbReference>
<evidence type="ECO:0000259" key="1">
    <source>
        <dbReference type="Pfam" id="PF08818"/>
    </source>
</evidence>
<sequence>MALRALIHRVALAEGVALEEGLRWGQPAFLAARGASLRIGAPSKAMKEQADFALYVHCQTPLIAEFQSGPGAGMRVEGTRAVLFRQGERLDEAALAFLIRRALTWHQR</sequence>
<comment type="caution">
    <text evidence="2">The sequence shown here is derived from an EMBL/GenBank/DDBJ whole genome shotgun (WGS) entry which is preliminary data.</text>
</comment>
<dbReference type="SUPFAM" id="SSF159888">
    <property type="entry name" value="YdhG-like"/>
    <property type="match status" value="1"/>
</dbReference>
<gene>
    <name evidence="2" type="ORF">DDE23_20595</name>
</gene>
<organism evidence="2 3">
    <name type="scientific">Pararhodobacter aggregans</name>
    <dbReference type="NCBI Taxonomy" id="404875"/>
    <lineage>
        <taxon>Bacteria</taxon>
        <taxon>Pseudomonadati</taxon>
        <taxon>Pseudomonadota</taxon>
        <taxon>Alphaproteobacteria</taxon>
        <taxon>Rhodobacterales</taxon>
        <taxon>Paracoccaceae</taxon>
        <taxon>Pararhodobacter</taxon>
    </lineage>
</organism>
<protein>
    <submittedName>
        <fullName evidence="2">DUF1801 domain-containing protein</fullName>
    </submittedName>
</protein>
<dbReference type="InterPro" id="IPR014922">
    <property type="entry name" value="YdhG-like"/>
</dbReference>
<reference evidence="2 3" key="1">
    <citation type="journal article" date="2011" name="Syst. Appl. Microbiol.">
        <title>Defluviimonas denitrificans gen. nov., sp. nov., and Pararhodobacter aggregans gen. nov., sp. nov., non-phototrophic Rhodobacteraceae from the biofilter of a marine aquaculture.</title>
        <authorList>
            <person name="Foesel B.U."/>
            <person name="Drake H.L."/>
            <person name="Schramm A."/>
        </authorList>
    </citation>
    <scope>NUCLEOTIDE SEQUENCE [LARGE SCALE GENOMIC DNA]</scope>
    <source>
        <strain evidence="2 3">D1-19</strain>
    </source>
</reference>
<dbReference type="Proteomes" id="UP000244810">
    <property type="component" value="Unassembled WGS sequence"/>
</dbReference>
<evidence type="ECO:0000313" key="2">
    <source>
        <dbReference type="EMBL" id="PVE45694.1"/>
    </source>
</evidence>
<accession>A0A2T7ULZ5</accession>
<dbReference type="OrthoDB" id="328972at2"/>
<keyword evidence="3" id="KW-1185">Reference proteome</keyword>
<dbReference type="EMBL" id="QDDR01000013">
    <property type="protein sequence ID" value="PVE45694.1"/>
    <property type="molecule type" value="Genomic_DNA"/>
</dbReference>